<proteinExistence type="predicted"/>
<evidence type="ECO:0000256" key="6">
    <source>
        <dbReference type="ARBA" id="ARBA00022691"/>
    </source>
</evidence>
<dbReference type="NCBIfam" id="TIGR01574">
    <property type="entry name" value="miaB-methiolase"/>
    <property type="match status" value="1"/>
</dbReference>
<dbReference type="InterPro" id="IPR006638">
    <property type="entry name" value="Elp3/MiaA/NifB-like_rSAM"/>
</dbReference>
<dbReference type="FunFam" id="3.80.30.20:FF:000001">
    <property type="entry name" value="tRNA-2-methylthio-N(6)-dimethylallyladenosine synthase 2"/>
    <property type="match status" value="1"/>
</dbReference>
<dbReference type="InterPro" id="IPR002792">
    <property type="entry name" value="TRAM_dom"/>
</dbReference>
<dbReference type="InterPro" id="IPR020612">
    <property type="entry name" value="Methylthiotransferase_CS"/>
</dbReference>
<keyword evidence="5 17" id="KW-0808">Transferase</keyword>
<dbReference type="GO" id="GO:0051539">
    <property type="term" value="F:4 iron, 4 sulfur cluster binding"/>
    <property type="evidence" value="ECO:0007669"/>
    <property type="project" value="UniProtKB-KW"/>
</dbReference>
<dbReference type="PROSITE" id="PS01278">
    <property type="entry name" value="MTTASE_RADICAL"/>
    <property type="match status" value="1"/>
</dbReference>
<dbReference type="PANTHER" id="PTHR43020:SF2">
    <property type="entry name" value="MITOCHONDRIAL TRNA METHYLTHIOTRANSFERASE CDK5RAP1"/>
    <property type="match status" value="1"/>
</dbReference>
<feature type="domain" description="Radical SAM core" evidence="16">
    <location>
        <begin position="169"/>
        <end position="406"/>
    </location>
</feature>
<dbReference type="FunFam" id="3.40.50.12160:FF:000003">
    <property type="entry name" value="CDK5 regulatory subunit-associated protein 1"/>
    <property type="match status" value="1"/>
</dbReference>
<feature type="domain" description="TRAM" evidence="14">
    <location>
        <begin position="409"/>
        <end position="472"/>
    </location>
</feature>
<dbReference type="GO" id="GO:0005829">
    <property type="term" value="C:cytosol"/>
    <property type="evidence" value="ECO:0007669"/>
    <property type="project" value="TreeGrafter"/>
</dbReference>
<dbReference type="Pfam" id="PF00919">
    <property type="entry name" value="UPF0004"/>
    <property type="match status" value="1"/>
</dbReference>
<dbReference type="Gene3D" id="3.80.30.20">
    <property type="entry name" value="tm_1862 like domain"/>
    <property type="match status" value="1"/>
</dbReference>
<keyword evidence="9" id="KW-0411">Iron-sulfur</keyword>
<dbReference type="Gene3D" id="3.40.50.12160">
    <property type="entry name" value="Methylthiotransferase, N-terminal domain"/>
    <property type="match status" value="1"/>
</dbReference>
<dbReference type="Pfam" id="PF01938">
    <property type="entry name" value="TRAM"/>
    <property type="match status" value="1"/>
</dbReference>
<dbReference type="SMART" id="SM00729">
    <property type="entry name" value="Elp3"/>
    <property type="match status" value="1"/>
</dbReference>
<dbReference type="InterPro" id="IPR007197">
    <property type="entry name" value="rSAM"/>
</dbReference>
<evidence type="ECO:0000256" key="8">
    <source>
        <dbReference type="ARBA" id="ARBA00023004"/>
    </source>
</evidence>
<dbReference type="PROSITE" id="PS51449">
    <property type="entry name" value="MTTASE_N"/>
    <property type="match status" value="1"/>
</dbReference>
<keyword evidence="6" id="KW-0949">S-adenosyl-L-methionine</keyword>
<dbReference type="GO" id="GO:0046872">
    <property type="term" value="F:metal ion binding"/>
    <property type="evidence" value="ECO:0007669"/>
    <property type="project" value="UniProtKB-KW"/>
</dbReference>
<gene>
    <name evidence="17" type="primary">miaB</name>
    <name evidence="17" type="ORF">Unknown280_1110</name>
</gene>
<dbReference type="InterPro" id="IPR013848">
    <property type="entry name" value="Methylthiotransferase_N"/>
</dbReference>
<dbReference type="PANTHER" id="PTHR43020">
    <property type="entry name" value="CDK5 REGULATORY SUBUNIT-ASSOCIATED PROTEIN 1"/>
    <property type="match status" value="1"/>
</dbReference>
<evidence type="ECO:0000256" key="5">
    <source>
        <dbReference type="ARBA" id="ARBA00022679"/>
    </source>
</evidence>
<evidence type="ECO:0000256" key="10">
    <source>
        <dbReference type="ARBA" id="ARBA00033765"/>
    </source>
</evidence>
<organism evidence="17">
    <name type="scientific">uncultured Spirochaetaceae bacterium</name>
    <dbReference type="NCBI Taxonomy" id="201186"/>
    <lineage>
        <taxon>Bacteria</taxon>
        <taxon>Pseudomonadati</taxon>
        <taxon>Spirochaetota</taxon>
        <taxon>Spirochaetia</taxon>
        <taxon>Spirochaetales</taxon>
        <taxon>Spirochaetaceae</taxon>
        <taxon>environmental samples</taxon>
    </lineage>
</organism>
<comment type="cofactor">
    <cofactor evidence="1">
        <name>[4Fe-4S] cluster</name>
        <dbReference type="ChEBI" id="CHEBI:49883"/>
    </cofactor>
</comment>
<evidence type="ECO:0000256" key="7">
    <source>
        <dbReference type="ARBA" id="ARBA00022723"/>
    </source>
</evidence>
<reference evidence="17" key="1">
    <citation type="journal article" date="2020" name="J. ISSAAS">
        <title>Lactobacilli and other gastrointestinal microbiota of Peromyscus leucopus, reservoir host for agents of Lyme disease and other zoonoses in North America.</title>
        <authorList>
            <person name="Milovic A."/>
            <person name="Bassam K."/>
            <person name="Shao H."/>
            <person name="Chatzistamou I."/>
            <person name="Tufts D.M."/>
            <person name="Diuk-Wasser M."/>
            <person name="Barbour A.G."/>
        </authorList>
    </citation>
    <scope>NUCLEOTIDE SEQUENCE</scope>
    <source>
        <strain evidence="17">LL50</strain>
    </source>
</reference>
<feature type="domain" description="MTTase N-terminal" evidence="15">
    <location>
        <begin position="1"/>
        <end position="139"/>
    </location>
</feature>
<dbReference type="InterPro" id="IPR058240">
    <property type="entry name" value="rSAM_sf"/>
</dbReference>
<keyword evidence="8" id="KW-0408">Iron</keyword>
<dbReference type="AlphaFoldDB" id="A0A650ENQ1"/>
<keyword evidence="7" id="KW-0479">Metal-binding</keyword>
<dbReference type="SFLD" id="SFLDF00273">
    <property type="entry name" value="(dimethylallyl)adenosine_tRNA"/>
    <property type="match status" value="1"/>
</dbReference>
<dbReference type="EC" id="2.8.4.3" evidence="10"/>
<dbReference type="GO" id="GO:0035597">
    <property type="term" value="F:tRNA-2-methylthio-N(6)-dimethylallyladenosine(37) synthase activity"/>
    <property type="evidence" value="ECO:0007669"/>
    <property type="project" value="UniProtKB-EC"/>
</dbReference>
<accession>A0A650ENQ1</accession>
<dbReference type="PROSITE" id="PS51918">
    <property type="entry name" value="RADICAL_SAM"/>
    <property type="match status" value="1"/>
</dbReference>
<dbReference type="InterPro" id="IPR023404">
    <property type="entry name" value="rSAM_horseshoe"/>
</dbReference>
<dbReference type="SFLD" id="SFLDS00029">
    <property type="entry name" value="Radical_SAM"/>
    <property type="match status" value="1"/>
</dbReference>
<keyword evidence="3" id="KW-0004">4Fe-4S</keyword>
<dbReference type="SUPFAM" id="SSF102114">
    <property type="entry name" value="Radical SAM enzymes"/>
    <property type="match status" value="1"/>
</dbReference>
<dbReference type="PROSITE" id="PS50926">
    <property type="entry name" value="TRAM"/>
    <property type="match status" value="1"/>
</dbReference>
<evidence type="ECO:0000256" key="2">
    <source>
        <dbReference type="ARBA" id="ARBA00003234"/>
    </source>
</evidence>
<evidence type="ECO:0000256" key="3">
    <source>
        <dbReference type="ARBA" id="ARBA00022485"/>
    </source>
</evidence>
<evidence type="ECO:0000259" key="16">
    <source>
        <dbReference type="PROSITE" id="PS51918"/>
    </source>
</evidence>
<evidence type="ECO:0000256" key="1">
    <source>
        <dbReference type="ARBA" id="ARBA00001966"/>
    </source>
</evidence>
<dbReference type="SFLD" id="SFLDG01061">
    <property type="entry name" value="methylthiotransferase"/>
    <property type="match status" value="1"/>
</dbReference>
<comment type="function">
    <text evidence="2">Catalyzes the methylthiolation of N6-(dimethylallyl)adenosine (i(6)A), leading to the formation of 2-methylthio-N6-(dimethylallyl)adenosine (ms(2)i(6)A) at position 37 in tRNAs that read codons beginning with uridine.</text>
</comment>
<evidence type="ECO:0000256" key="9">
    <source>
        <dbReference type="ARBA" id="ARBA00023014"/>
    </source>
</evidence>
<dbReference type="SFLD" id="SFLDG01082">
    <property type="entry name" value="B12-binding_domain_containing"/>
    <property type="match status" value="1"/>
</dbReference>
<evidence type="ECO:0000259" key="14">
    <source>
        <dbReference type="PROSITE" id="PS50926"/>
    </source>
</evidence>
<dbReference type="InterPro" id="IPR038135">
    <property type="entry name" value="Methylthiotransferase_N_sf"/>
</dbReference>
<evidence type="ECO:0000256" key="11">
    <source>
        <dbReference type="ARBA" id="ARBA00068570"/>
    </source>
</evidence>
<sequence length="473" mass="53337">MTYFFETYGCQMNIAESAAVEQLFLARDWQKADDVQKADIVVINTCSVRATAEQRIFGRLGFFAGLKAVRAKTPGAKNKSLEVAAEFVKDGAKPLTLVVMGCMAQRLLHSMKKDWPCVDYVVGTFAKKNFGKIISAAENAAREGRGISCDNAFELDDSSKYEFAAVSLEQGAFSSFVPIMHGCNNFCTYCIVPYVRGREISRDVNSILQELDVLSKYGVKEITLLGQNVNSYFCENSDFGKIDFPTLLKIISRHLEKNGSPIKWIRFESSHPKDFSDELIEVIASEARVCKFVHLPVQHGSTRILQKMNRRYSREDYLNLVKKIRARIPDIALTTDIMLGFPGESEEDFSEAVSLMREVRYDNAFMYYYNPREGTPAAEWEGQIPLEEKKARLQKIIDLQLEITAQKLGERVGQTVTVLAEKTSRDDPNEILGKTERDERVAFSAPKELLGNFAKVKLLELNGNTFKGELVQD</sequence>
<evidence type="ECO:0000256" key="4">
    <source>
        <dbReference type="ARBA" id="ARBA00022490"/>
    </source>
</evidence>
<dbReference type="InterPro" id="IPR006463">
    <property type="entry name" value="MiaB_methiolase"/>
</dbReference>
<name>A0A650ENQ1_9SPIO</name>
<evidence type="ECO:0000256" key="13">
    <source>
        <dbReference type="ARBA" id="ARBA00081141"/>
    </source>
</evidence>
<dbReference type="InterPro" id="IPR005839">
    <property type="entry name" value="Methylthiotransferase"/>
</dbReference>
<dbReference type="NCBIfam" id="TIGR00089">
    <property type="entry name" value="MiaB/RimO family radical SAM methylthiotransferase"/>
    <property type="match status" value="1"/>
</dbReference>
<evidence type="ECO:0000259" key="15">
    <source>
        <dbReference type="PROSITE" id="PS51449"/>
    </source>
</evidence>
<evidence type="ECO:0000256" key="12">
    <source>
        <dbReference type="ARBA" id="ARBA00080698"/>
    </source>
</evidence>
<evidence type="ECO:0000313" key="17">
    <source>
        <dbReference type="EMBL" id="QGT51419.1"/>
    </source>
</evidence>
<dbReference type="Pfam" id="PF04055">
    <property type="entry name" value="Radical_SAM"/>
    <property type="match status" value="1"/>
</dbReference>
<protein>
    <recommendedName>
        <fullName evidence="11">tRNA-2-methylthio-N(6)-dimethylallyladenosine synthase</fullName>
        <ecNumber evidence="10">2.8.4.3</ecNumber>
    </recommendedName>
    <alternativeName>
        <fullName evidence="13">(Dimethylallyl)adenosine tRNA methylthiotransferase MiaB</fullName>
    </alternativeName>
    <alternativeName>
        <fullName evidence="12">tRNA-i(6)A37 methylthiotransferase</fullName>
    </alternativeName>
</protein>
<dbReference type="EMBL" id="MN577574">
    <property type="protein sequence ID" value="QGT51419.1"/>
    <property type="molecule type" value="Genomic_DNA"/>
</dbReference>
<keyword evidence="4" id="KW-0963">Cytoplasm</keyword>
<dbReference type="CDD" id="cd01335">
    <property type="entry name" value="Radical_SAM"/>
    <property type="match status" value="1"/>
</dbReference>